<gene>
    <name evidence="1" type="ORF">NPIL_552531</name>
</gene>
<dbReference type="Proteomes" id="UP000887013">
    <property type="component" value="Unassembled WGS sequence"/>
</dbReference>
<reference evidence="1" key="1">
    <citation type="submission" date="2020-08" db="EMBL/GenBank/DDBJ databases">
        <title>Multicomponent nature underlies the extraordinary mechanical properties of spider dragline silk.</title>
        <authorList>
            <person name="Kono N."/>
            <person name="Nakamura H."/>
            <person name="Mori M."/>
            <person name="Yoshida Y."/>
            <person name="Ohtoshi R."/>
            <person name="Malay A.D."/>
            <person name="Moran D.A.P."/>
            <person name="Tomita M."/>
            <person name="Numata K."/>
            <person name="Arakawa K."/>
        </authorList>
    </citation>
    <scope>NUCLEOTIDE SEQUENCE</scope>
</reference>
<dbReference type="AlphaFoldDB" id="A0A8X6QN37"/>
<evidence type="ECO:0000313" key="1">
    <source>
        <dbReference type="EMBL" id="GFU27768.1"/>
    </source>
</evidence>
<keyword evidence="2" id="KW-1185">Reference proteome</keyword>
<dbReference type="OrthoDB" id="6429785at2759"/>
<organism evidence="1 2">
    <name type="scientific">Nephila pilipes</name>
    <name type="common">Giant wood spider</name>
    <name type="synonym">Nephila maculata</name>
    <dbReference type="NCBI Taxonomy" id="299642"/>
    <lineage>
        <taxon>Eukaryota</taxon>
        <taxon>Metazoa</taxon>
        <taxon>Ecdysozoa</taxon>
        <taxon>Arthropoda</taxon>
        <taxon>Chelicerata</taxon>
        <taxon>Arachnida</taxon>
        <taxon>Araneae</taxon>
        <taxon>Araneomorphae</taxon>
        <taxon>Entelegynae</taxon>
        <taxon>Araneoidea</taxon>
        <taxon>Nephilidae</taxon>
        <taxon>Nephila</taxon>
    </lineage>
</organism>
<comment type="caution">
    <text evidence="1">The sequence shown here is derived from an EMBL/GenBank/DDBJ whole genome shotgun (WGS) entry which is preliminary data.</text>
</comment>
<sequence length="141" mass="16193">MVIFVDSSAAILAISNHHHSETQIITQIKKDINILIDKKYSNCISIDNLNVICKDTKWQDTQNTWKTYNLRPRKEAIAHFRLMTGHDCLEEHLNMIDVLDTNMCPICKSGIMDSVHLLDCAGLDRVAKEQDHLGLYWDLVD</sequence>
<accession>A0A8X6QN37</accession>
<proteinExistence type="predicted"/>
<evidence type="ECO:0000313" key="2">
    <source>
        <dbReference type="Proteomes" id="UP000887013"/>
    </source>
</evidence>
<name>A0A8X6QN37_NEPPI</name>
<protein>
    <submittedName>
        <fullName evidence="1">Uncharacterized protein</fullName>
    </submittedName>
</protein>
<dbReference type="EMBL" id="BMAW01032923">
    <property type="protein sequence ID" value="GFU27768.1"/>
    <property type="molecule type" value="Genomic_DNA"/>
</dbReference>